<sequence length="54" mass="6090">MSRHVETLDKRAPESELQAILDRGLVAVIADNTRFLGLVTRSDVLTAWRNRVAQ</sequence>
<dbReference type="InterPro" id="IPR046342">
    <property type="entry name" value="CBS_dom_sf"/>
</dbReference>
<evidence type="ECO:0000313" key="2">
    <source>
        <dbReference type="Proteomes" id="UP000254020"/>
    </source>
</evidence>
<evidence type="ECO:0000313" key="1">
    <source>
        <dbReference type="EMBL" id="STU59766.1"/>
    </source>
</evidence>
<proteinExistence type="predicted"/>
<gene>
    <name evidence="1" type="ORF">NCTC9504_01205</name>
</gene>
<dbReference type="AlphaFoldDB" id="A0A377Z271"/>
<organism evidence="1 2">
    <name type="scientific">Klebsiella pneumoniae subsp. pneumoniae</name>
    <dbReference type="NCBI Taxonomy" id="72407"/>
    <lineage>
        <taxon>Bacteria</taxon>
        <taxon>Pseudomonadati</taxon>
        <taxon>Pseudomonadota</taxon>
        <taxon>Gammaproteobacteria</taxon>
        <taxon>Enterobacterales</taxon>
        <taxon>Enterobacteriaceae</taxon>
        <taxon>Klebsiella/Raoultella group</taxon>
        <taxon>Klebsiella</taxon>
        <taxon>Klebsiella pneumoniae complex</taxon>
    </lineage>
</organism>
<dbReference type="EMBL" id="UGMA01000005">
    <property type="protein sequence ID" value="STU59766.1"/>
    <property type="molecule type" value="Genomic_DNA"/>
</dbReference>
<dbReference type="Proteomes" id="UP000254020">
    <property type="component" value="Unassembled WGS sequence"/>
</dbReference>
<reference evidence="1 2" key="1">
    <citation type="submission" date="2018-06" db="EMBL/GenBank/DDBJ databases">
        <authorList>
            <consortium name="Pathogen Informatics"/>
            <person name="Doyle S."/>
        </authorList>
    </citation>
    <scope>NUCLEOTIDE SEQUENCE [LARGE SCALE GENOMIC DNA]</scope>
    <source>
        <strain evidence="1 2">NCTC9504</strain>
    </source>
</reference>
<dbReference type="Gene3D" id="3.10.580.10">
    <property type="entry name" value="CBS-domain"/>
    <property type="match status" value="1"/>
</dbReference>
<name>A0A377Z271_KLEPN</name>
<protein>
    <submittedName>
        <fullName evidence="1">Cystathionine beta-synthase</fullName>
    </submittedName>
</protein>
<accession>A0A377Z271</accession>